<keyword evidence="1" id="KW-0812">Transmembrane</keyword>
<proteinExistence type="predicted"/>
<sequence>MEEDSMRNQRGITLVELLAVITLLSLVSLLIIGIIIQAQGTYKRNQVTNFTTTEISLLVNSVTRDIRQFPEGVSVSNEMLNIQTSDGEIITYKFDSVESSIKRNDNTLLRSVTEFVPILNDGLVTIEIKDNSGKKWTSTIVIRKGGDL</sequence>
<dbReference type="PROSITE" id="PS00409">
    <property type="entry name" value="PROKAR_NTER_METHYL"/>
    <property type="match status" value="1"/>
</dbReference>
<keyword evidence="1" id="KW-0472">Membrane</keyword>
<keyword evidence="1" id="KW-1133">Transmembrane helix</keyword>
<protein>
    <recommendedName>
        <fullName evidence="4">Prepilin-type N-terminal cleavage/methylation domain-containing protein</fullName>
    </recommendedName>
</protein>
<evidence type="ECO:0000313" key="3">
    <source>
        <dbReference type="Proteomes" id="UP000265938"/>
    </source>
</evidence>
<dbReference type="Pfam" id="PF07963">
    <property type="entry name" value="N_methyl"/>
    <property type="match status" value="1"/>
</dbReference>
<evidence type="ECO:0000256" key="1">
    <source>
        <dbReference type="SAM" id="Phobius"/>
    </source>
</evidence>
<name>A0A3A3EDU8_9GAMM</name>
<dbReference type="SUPFAM" id="SSF54523">
    <property type="entry name" value="Pili subunits"/>
    <property type="match status" value="1"/>
</dbReference>
<dbReference type="Proteomes" id="UP000265938">
    <property type="component" value="Unassembled WGS sequence"/>
</dbReference>
<dbReference type="InterPro" id="IPR045584">
    <property type="entry name" value="Pilin-like"/>
</dbReference>
<gene>
    <name evidence="2" type="ORF">D4741_20045</name>
</gene>
<dbReference type="EMBL" id="QYSE01000009">
    <property type="protein sequence ID" value="RJF32065.1"/>
    <property type="molecule type" value="Genomic_DNA"/>
</dbReference>
<reference evidence="2 3" key="1">
    <citation type="submission" date="2018-09" db="EMBL/GenBank/DDBJ databases">
        <title>Identification of marine bacteria producing industrial enzymes.</title>
        <authorList>
            <person name="Cheng T.H."/>
            <person name="Saidin J."/>
            <person name="Muhd D.D."/>
            <person name="Isa M.N.M."/>
            <person name="Bakar M.F.A."/>
            <person name="Ismail N."/>
        </authorList>
    </citation>
    <scope>NUCLEOTIDE SEQUENCE [LARGE SCALE GENOMIC DNA]</scope>
    <source>
        <strain evidence="2 3">MNAD 1.6</strain>
    </source>
</reference>
<evidence type="ECO:0000313" key="2">
    <source>
        <dbReference type="EMBL" id="RJF32065.1"/>
    </source>
</evidence>
<feature type="transmembrane region" description="Helical" evidence="1">
    <location>
        <begin position="12"/>
        <end position="36"/>
    </location>
</feature>
<organism evidence="2 3">
    <name type="scientific">Pseudoalteromonas gelatinilytica</name>
    <dbReference type="NCBI Taxonomy" id="1703256"/>
    <lineage>
        <taxon>Bacteria</taxon>
        <taxon>Pseudomonadati</taxon>
        <taxon>Pseudomonadota</taxon>
        <taxon>Gammaproteobacteria</taxon>
        <taxon>Alteromonadales</taxon>
        <taxon>Pseudoalteromonadaceae</taxon>
        <taxon>Pseudoalteromonas</taxon>
    </lineage>
</organism>
<dbReference type="AlphaFoldDB" id="A0A3A3EDU8"/>
<evidence type="ECO:0008006" key="4">
    <source>
        <dbReference type="Google" id="ProtNLM"/>
    </source>
</evidence>
<comment type="caution">
    <text evidence="2">The sequence shown here is derived from an EMBL/GenBank/DDBJ whole genome shotgun (WGS) entry which is preliminary data.</text>
</comment>
<accession>A0A3A3EDU8</accession>
<dbReference type="InterPro" id="IPR012902">
    <property type="entry name" value="N_methyl_site"/>
</dbReference>